<dbReference type="NCBIfam" id="NF007197">
    <property type="entry name" value="PRK09618.1"/>
    <property type="match status" value="1"/>
</dbReference>
<organism evidence="4 5">
    <name type="scientific">Ureibacillus thermosphaericus</name>
    <dbReference type="NCBI Taxonomy" id="51173"/>
    <lineage>
        <taxon>Bacteria</taxon>
        <taxon>Bacillati</taxon>
        <taxon>Bacillota</taxon>
        <taxon>Bacilli</taxon>
        <taxon>Bacillales</taxon>
        <taxon>Caryophanaceae</taxon>
        <taxon>Ureibacillus</taxon>
    </lineage>
</organism>
<comment type="caution">
    <text evidence="4">The sequence shown here is derived from an EMBL/GenBank/DDBJ whole genome shotgun (WGS) entry which is preliminary data.</text>
</comment>
<gene>
    <name evidence="4" type="ORF">HNR36_000253</name>
</gene>
<dbReference type="InterPro" id="IPR005648">
    <property type="entry name" value="FlgD"/>
</dbReference>
<evidence type="ECO:0000256" key="3">
    <source>
        <dbReference type="RuleBase" id="RU362076"/>
    </source>
</evidence>
<dbReference type="Proteomes" id="UP000557217">
    <property type="component" value="Unassembled WGS sequence"/>
</dbReference>
<keyword evidence="4" id="KW-0966">Cell projection</keyword>
<comment type="similarity">
    <text evidence="1 3">Belongs to the FlgD family.</text>
</comment>
<sequence length="219" mass="24932">MAEMSKITNDYYLSNNKKVEKRTGNSILGKDDFLKILITQLQHQDPTNPVEDKEFIAQMAQFSTLEQMQNMTKAMEDLLESQLQTQLMAYTSFIGQEVKWHEITDKLDEKGKPIINEGQGVIVEIKFKNGMPLFILDDGKEITAGNISSILKKNSEKPVVENPLVEASKLIGKTVKYQNENGEFVQGIIEAVTTNNQTIEYILDNQVRLKKEQFEIVSE</sequence>
<proteinExistence type="inferred from homology"/>
<keyword evidence="2 3" id="KW-1005">Bacterial flagellum biogenesis</keyword>
<dbReference type="EMBL" id="JACHGZ010000001">
    <property type="protein sequence ID" value="MBB5147872.1"/>
    <property type="molecule type" value="Genomic_DNA"/>
</dbReference>
<keyword evidence="4" id="KW-0282">Flagellum</keyword>
<reference evidence="4 5" key="1">
    <citation type="submission" date="2020-08" db="EMBL/GenBank/DDBJ databases">
        <title>Genomic Encyclopedia of Type Strains, Phase IV (KMG-IV): sequencing the most valuable type-strain genomes for metagenomic binning, comparative biology and taxonomic classification.</title>
        <authorList>
            <person name="Goeker M."/>
        </authorList>
    </citation>
    <scope>NUCLEOTIDE SEQUENCE [LARGE SCALE GENOMIC DNA]</scope>
    <source>
        <strain evidence="4 5">DSM 10633</strain>
    </source>
</reference>
<evidence type="ECO:0000256" key="1">
    <source>
        <dbReference type="ARBA" id="ARBA00010577"/>
    </source>
</evidence>
<dbReference type="RefSeq" id="WP_016836761.1">
    <property type="nucleotide sequence ID" value="NZ_JAAXPW010000001.1"/>
</dbReference>
<protein>
    <recommendedName>
        <fullName evidence="3">Basal-body rod modification protein FlgD</fullName>
    </recommendedName>
</protein>
<dbReference type="Pfam" id="PF03963">
    <property type="entry name" value="FlgD"/>
    <property type="match status" value="1"/>
</dbReference>
<evidence type="ECO:0000313" key="4">
    <source>
        <dbReference type="EMBL" id="MBB5147872.1"/>
    </source>
</evidence>
<dbReference type="AlphaFoldDB" id="A0A840PSZ5"/>
<comment type="function">
    <text evidence="3">Required for flagellar hook formation. May act as a scaffolding protein.</text>
</comment>
<keyword evidence="4" id="KW-0969">Cilium</keyword>
<evidence type="ECO:0000313" key="5">
    <source>
        <dbReference type="Proteomes" id="UP000557217"/>
    </source>
</evidence>
<evidence type="ECO:0000256" key="2">
    <source>
        <dbReference type="ARBA" id="ARBA00022795"/>
    </source>
</evidence>
<dbReference type="GO" id="GO:0044781">
    <property type="term" value="P:bacterial-type flagellum organization"/>
    <property type="evidence" value="ECO:0007669"/>
    <property type="project" value="UniProtKB-UniRule"/>
</dbReference>
<keyword evidence="5" id="KW-1185">Reference proteome</keyword>
<name>A0A840PSZ5_URETH</name>
<accession>A0A840PSZ5</accession>